<reference evidence="4" key="1">
    <citation type="journal article" date="2022" name="bioRxiv">
        <title>Sequencing and chromosome-scale assembly of the giantPleurodeles waltlgenome.</title>
        <authorList>
            <person name="Brown T."/>
            <person name="Elewa A."/>
            <person name="Iarovenko S."/>
            <person name="Subramanian E."/>
            <person name="Araus A.J."/>
            <person name="Petzold A."/>
            <person name="Susuki M."/>
            <person name="Suzuki K.-i.T."/>
            <person name="Hayashi T."/>
            <person name="Toyoda A."/>
            <person name="Oliveira C."/>
            <person name="Osipova E."/>
            <person name="Leigh N.D."/>
            <person name="Simon A."/>
            <person name="Yun M.H."/>
        </authorList>
    </citation>
    <scope>NUCLEOTIDE SEQUENCE</scope>
    <source>
        <strain evidence="4">20211129_DDA</strain>
        <tissue evidence="4">Liver</tissue>
    </source>
</reference>
<dbReference type="GO" id="GO:0016020">
    <property type="term" value="C:membrane"/>
    <property type="evidence" value="ECO:0007669"/>
    <property type="project" value="UniProtKB-SubCell"/>
</dbReference>
<keyword evidence="2" id="KW-0472">Membrane</keyword>
<dbReference type="SMART" id="SM00233">
    <property type="entry name" value="PH"/>
    <property type="match status" value="1"/>
</dbReference>
<dbReference type="SUPFAM" id="SSF50729">
    <property type="entry name" value="PH domain-like"/>
    <property type="match status" value="1"/>
</dbReference>
<comment type="caution">
    <text evidence="4">The sequence shown here is derived from an EMBL/GenBank/DDBJ whole genome shotgun (WGS) entry which is preliminary data.</text>
</comment>
<keyword evidence="5" id="KW-1185">Reference proteome</keyword>
<dbReference type="EMBL" id="JANPWB010000012">
    <property type="protein sequence ID" value="KAJ1120330.1"/>
    <property type="molecule type" value="Genomic_DNA"/>
</dbReference>
<organism evidence="4 5">
    <name type="scientific">Pleurodeles waltl</name>
    <name type="common">Iberian ribbed newt</name>
    <dbReference type="NCBI Taxonomy" id="8319"/>
    <lineage>
        <taxon>Eukaryota</taxon>
        <taxon>Metazoa</taxon>
        <taxon>Chordata</taxon>
        <taxon>Craniata</taxon>
        <taxon>Vertebrata</taxon>
        <taxon>Euteleostomi</taxon>
        <taxon>Amphibia</taxon>
        <taxon>Batrachia</taxon>
        <taxon>Caudata</taxon>
        <taxon>Salamandroidea</taxon>
        <taxon>Salamandridae</taxon>
        <taxon>Pleurodelinae</taxon>
        <taxon>Pleurodeles</taxon>
    </lineage>
</organism>
<evidence type="ECO:0000259" key="3">
    <source>
        <dbReference type="PROSITE" id="PS50003"/>
    </source>
</evidence>
<dbReference type="InterPro" id="IPR039680">
    <property type="entry name" value="PLEKHB1/2"/>
</dbReference>
<dbReference type="PANTHER" id="PTHR14309:SF7">
    <property type="entry name" value="PLECKSTRIN HOMOLOGY DOMAIN-CONTAINING FAMILY B MEMBER 1"/>
    <property type="match status" value="1"/>
</dbReference>
<comment type="subcellular location">
    <subcellularLocation>
        <location evidence="1">Membrane</location>
    </subcellularLocation>
</comment>
<evidence type="ECO:0000313" key="5">
    <source>
        <dbReference type="Proteomes" id="UP001066276"/>
    </source>
</evidence>
<proteinExistence type="predicted"/>
<evidence type="ECO:0000313" key="4">
    <source>
        <dbReference type="EMBL" id="KAJ1120330.1"/>
    </source>
</evidence>
<dbReference type="InterPro" id="IPR011993">
    <property type="entry name" value="PH-like_dom_sf"/>
</dbReference>
<dbReference type="PROSITE" id="PS50003">
    <property type="entry name" value="PH_DOMAIN"/>
    <property type="match status" value="1"/>
</dbReference>
<evidence type="ECO:0000256" key="2">
    <source>
        <dbReference type="ARBA" id="ARBA00023136"/>
    </source>
</evidence>
<sequence length="189" mass="21805">MALLKSGWLWRQSTFLRRWKRHWFDLWLDGTLLYSDDESRRNMSDKIYIRGSTVVKSGHDCPDVQPPEGKDRECLITVIQRNGSRLILCAESPDEAIAWKMSLLEAKSHMVSLYDPYDDYYQTIPIDAHHTVYVNPGYGGNHYRVPGTTHWIVREDNYNNVGNQMALGMLAGAVTGTALSSFMWLPCWF</sequence>
<dbReference type="PANTHER" id="PTHR14309">
    <property type="entry name" value="EXPRESSED PROTEIN"/>
    <property type="match status" value="1"/>
</dbReference>
<protein>
    <recommendedName>
        <fullName evidence="3">PH domain-containing protein</fullName>
    </recommendedName>
</protein>
<evidence type="ECO:0000256" key="1">
    <source>
        <dbReference type="ARBA" id="ARBA00004370"/>
    </source>
</evidence>
<dbReference type="Proteomes" id="UP001066276">
    <property type="component" value="Chromosome 8"/>
</dbReference>
<dbReference type="GO" id="GO:0045595">
    <property type="term" value="P:regulation of cell differentiation"/>
    <property type="evidence" value="ECO:0007669"/>
    <property type="project" value="TreeGrafter"/>
</dbReference>
<feature type="domain" description="PH" evidence="3">
    <location>
        <begin position="2"/>
        <end position="108"/>
    </location>
</feature>
<dbReference type="AlphaFoldDB" id="A0AAV7NW87"/>
<name>A0AAV7NW87_PLEWA</name>
<dbReference type="CDD" id="cd13265">
    <property type="entry name" value="PH_evt"/>
    <property type="match status" value="1"/>
</dbReference>
<dbReference type="InterPro" id="IPR001849">
    <property type="entry name" value="PH_domain"/>
</dbReference>
<dbReference type="FunFam" id="2.30.29.30:FF:000073">
    <property type="entry name" value="Pleckstrin homology domain-containing family B member 2"/>
    <property type="match status" value="1"/>
</dbReference>
<dbReference type="Pfam" id="PF00169">
    <property type="entry name" value="PH"/>
    <property type="match status" value="1"/>
</dbReference>
<gene>
    <name evidence="4" type="ORF">NDU88_008503</name>
</gene>
<dbReference type="Gene3D" id="2.30.29.30">
    <property type="entry name" value="Pleckstrin-homology domain (PH domain)/Phosphotyrosine-binding domain (PTB)"/>
    <property type="match status" value="1"/>
</dbReference>
<accession>A0AAV7NW87</accession>